<name>A0ABY5TNK6_9GAMM</name>
<gene>
    <name evidence="5" type="ORF">NYF23_11715</name>
</gene>
<evidence type="ECO:0000256" key="1">
    <source>
        <dbReference type="ARBA" id="ARBA00023125"/>
    </source>
</evidence>
<evidence type="ECO:0000256" key="2">
    <source>
        <dbReference type="PROSITE-ProRule" id="PRU00335"/>
    </source>
</evidence>
<dbReference type="InterPro" id="IPR050109">
    <property type="entry name" value="HTH-type_TetR-like_transc_reg"/>
</dbReference>
<dbReference type="Pfam" id="PF00440">
    <property type="entry name" value="TetR_N"/>
    <property type="match status" value="1"/>
</dbReference>
<feature type="region of interest" description="Disordered" evidence="3">
    <location>
        <begin position="1"/>
        <end position="32"/>
    </location>
</feature>
<dbReference type="EMBL" id="CP103416">
    <property type="protein sequence ID" value="UVW34671.1"/>
    <property type="molecule type" value="Genomic_DNA"/>
</dbReference>
<dbReference type="SUPFAM" id="SSF46689">
    <property type="entry name" value="Homeodomain-like"/>
    <property type="match status" value="1"/>
</dbReference>
<organism evidence="5 6">
    <name type="scientific">SAR92 clade bacterium H455</name>
    <dbReference type="NCBI Taxonomy" id="2974818"/>
    <lineage>
        <taxon>Bacteria</taxon>
        <taxon>Pseudomonadati</taxon>
        <taxon>Pseudomonadota</taxon>
        <taxon>Gammaproteobacteria</taxon>
        <taxon>Cellvibrionales</taxon>
        <taxon>Porticoccaceae</taxon>
        <taxon>SAR92 clade</taxon>
    </lineage>
</organism>
<dbReference type="PANTHER" id="PTHR30055:SF226">
    <property type="entry name" value="HTH-TYPE TRANSCRIPTIONAL REGULATOR PKSA"/>
    <property type="match status" value="1"/>
</dbReference>
<dbReference type="InterPro" id="IPR009057">
    <property type="entry name" value="Homeodomain-like_sf"/>
</dbReference>
<evidence type="ECO:0000313" key="6">
    <source>
        <dbReference type="Proteomes" id="UP001059934"/>
    </source>
</evidence>
<dbReference type="PRINTS" id="PR00455">
    <property type="entry name" value="HTHTETR"/>
</dbReference>
<proteinExistence type="predicted"/>
<dbReference type="PROSITE" id="PS50977">
    <property type="entry name" value="HTH_TETR_2"/>
    <property type="match status" value="1"/>
</dbReference>
<dbReference type="PANTHER" id="PTHR30055">
    <property type="entry name" value="HTH-TYPE TRANSCRIPTIONAL REGULATOR RUTR"/>
    <property type="match status" value="1"/>
</dbReference>
<evidence type="ECO:0000259" key="4">
    <source>
        <dbReference type="PROSITE" id="PS50977"/>
    </source>
</evidence>
<dbReference type="Proteomes" id="UP001059934">
    <property type="component" value="Chromosome"/>
</dbReference>
<evidence type="ECO:0000256" key="3">
    <source>
        <dbReference type="SAM" id="MobiDB-lite"/>
    </source>
</evidence>
<sequence length="232" mass="26397">MTAAKDKVGATKKVAATSSKRPQRNEKGWQAEKSAMTRSAILEATIQCLLELGYANTTTALIANYAGVSRGAMMHHFPSRISVMRAVIDYLHVLRLQEYRDLMSDIDDPQSKLTDKAIRESVEAAWRYVNLPSFMAYQEMLAASRTDAELRQIIEPVEKDFEKQFLNTVKAVFPHWQNLARLEGAHDMVQFLMKGMALSHMSVRKNARAKRVMTYLTAILHDIYKEANLMEK</sequence>
<feature type="DNA-binding region" description="H-T-H motif" evidence="2">
    <location>
        <begin position="58"/>
        <end position="77"/>
    </location>
</feature>
<keyword evidence="6" id="KW-1185">Reference proteome</keyword>
<reference evidence="5" key="1">
    <citation type="submission" date="2022-08" db="EMBL/GenBank/DDBJ databases">
        <title>Catabolic pathway analysis in culturable SAR92 clade bacteria reveals their overlooked roles in DMSP degradation in coastal seas.</title>
        <authorList>
            <person name="He X."/>
            <person name="Zhang X."/>
            <person name="Zhang Y."/>
        </authorList>
    </citation>
    <scope>NUCLEOTIDE SEQUENCE</scope>
    <source>
        <strain evidence="5">H455</strain>
    </source>
</reference>
<evidence type="ECO:0000313" key="5">
    <source>
        <dbReference type="EMBL" id="UVW34671.1"/>
    </source>
</evidence>
<dbReference type="Gene3D" id="1.10.357.10">
    <property type="entry name" value="Tetracycline Repressor, domain 2"/>
    <property type="match status" value="1"/>
</dbReference>
<accession>A0ABY5TNK6</accession>
<keyword evidence="1 2" id="KW-0238">DNA-binding</keyword>
<dbReference type="InterPro" id="IPR001647">
    <property type="entry name" value="HTH_TetR"/>
</dbReference>
<protein>
    <submittedName>
        <fullName evidence="5">TetR/AcrR family transcriptional regulator</fullName>
    </submittedName>
</protein>
<feature type="domain" description="HTH tetR-type" evidence="4">
    <location>
        <begin position="35"/>
        <end position="95"/>
    </location>
</feature>